<organism evidence="5 6">
    <name type="scientific">Collybiopsis luxurians FD-317 M1</name>
    <dbReference type="NCBI Taxonomy" id="944289"/>
    <lineage>
        <taxon>Eukaryota</taxon>
        <taxon>Fungi</taxon>
        <taxon>Dikarya</taxon>
        <taxon>Basidiomycota</taxon>
        <taxon>Agaricomycotina</taxon>
        <taxon>Agaricomycetes</taxon>
        <taxon>Agaricomycetidae</taxon>
        <taxon>Agaricales</taxon>
        <taxon>Marasmiineae</taxon>
        <taxon>Omphalotaceae</taxon>
        <taxon>Collybiopsis</taxon>
        <taxon>Collybiopsis luxurians</taxon>
    </lineage>
</organism>
<feature type="region of interest" description="Disordered" evidence="3">
    <location>
        <begin position="1"/>
        <end position="50"/>
    </location>
</feature>
<feature type="compositionally biased region" description="Low complexity" evidence="3">
    <location>
        <begin position="89"/>
        <end position="104"/>
    </location>
</feature>
<feature type="compositionally biased region" description="Low complexity" evidence="3">
    <location>
        <begin position="8"/>
        <end position="24"/>
    </location>
</feature>
<proteinExistence type="predicted"/>
<evidence type="ECO:0000313" key="5">
    <source>
        <dbReference type="EMBL" id="KIK56128.1"/>
    </source>
</evidence>
<dbReference type="InterPro" id="IPR036028">
    <property type="entry name" value="SH3-like_dom_sf"/>
</dbReference>
<dbReference type="HOGENOM" id="CLU_1378267_0_0_1"/>
<name>A0A0D0CLT6_9AGAR</name>
<dbReference type="InterPro" id="IPR001452">
    <property type="entry name" value="SH3_domain"/>
</dbReference>
<dbReference type="Proteomes" id="UP000053593">
    <property type="component" value="Unassembled WGS sequence"/>
</dbReference>
<dbReference type="CDD" id="cd00174">
    <property type="entry name" value="SH3"/>
    <property type="match status" value="1"/>
</dbReference>
<gene>
    <name evidence="5" type="ORF">GYMLUDRAFT_47338</name>
</gene>
<evidence type="ECO:0000256" key="3">
    <source>
        <dbReference type="SAM" id="MobiDB-lite"/>
    </source>
</evidence>
<dbReference type="OrthoDB" id="8883818at2759"/>
<feature type="domain" description="SH3" evidence="4">
    <location>
        <begin position="122"/>
        <end position="181"/>
    </location>
</feature>
<feature type="compositionally biased region" description="Polar residues" evidence="3">
    <location>
        <begin position="105"/>
        <end position="115"/>
    </location>
</feature>
<dbReference type="SUPFAM" id="SSF50044">
    <property type="entry name" value="SH3-domain"/>
    <property type="match status" value="1"/>
</dbReference>
<dbReference type="PROSITE" id="PS50002">
    <property type="entry name" value="SH3"/>
    <property type="match status" value="1"/>
</dbReference>
<dbReference type="Pfam" id="PF00018">
    <property type="entry name" value="SH3_1"/>
    <property type="match status" value="1"/>
</dbReference>
<evidence type="ECO:0000259" key="4">
    <source>
        <dbReference type="PROSITE" id="PS50002"/>
    </source>
</evidence>
<evidence type="ECO:0000256" key="1">
    <source>
        <dbReference type="ARBA" id="ARBA00022443"/>
    </source>
</evidence>
<evidence type="ECO:0000313" key="6">
    <source>
        <dbReference type="Proteomes" id="UP000053593"/>
    </source>
</evidence>
<accession>A0A0D0CLT6</accession>
<dbReference type="SMART" id="SM00326">
    <property type="entry name" value="SH3"/>
    <property type="match status" value="1"/>
</dbReference>
<sequence length="198" mass="20826">MNSRNQQPSGSTSANAPSSSNTTGHTKNDLSVHAPLLSSGVGGLSPQPNWPEHEIVSSLVKTQRRVEGVGDDSLLGIPPSSAVIVARTAAGSSGQSKAGKSRGSTTETPLLSSGTEMPMASTGVSYALAIYPYMAEQEDELDIVVGDTFVILSRRKDWWVVQRDPNGTGLVNIDIANQGRAPAGCLVQAAVRTRRPRF</sequence>
<keyword evidence="6" id="KW-1185">Reference proteome</keyword>
<reference evidence="5 6" key="1">
    <citation type="submission" date="2014-04" db="EMBL/GenBank/DDBJ databases">
        <title>Evolutionary Origins and Diversification of the Mycorrhizal Mutualists.</title>
        <authorList>
            <consortium name="DOE Joint Genome Institute"/>
            <consortium name="Mycorrhizal Genomics Consortium"/>
            <person name="Kohler A."/>
            <person name="Kuo A."/>
            <person name="Nagy L.G."/>
            <person name="Floudas D."/>
            <person name="Copeland A."/>
            <person name="Barry K.W."/>
            <person name="Cichocki N."/>
            <person name="Veneault-Fourrey C."/>
            <person name="LaButti K."/>
            <person name="Lindquist E.A."/>
            <person name="Lipzen A."/>
            <person name="Lundell T."/>
            <person name="Morin E."/>
            <person name="Murat C."/>
            <person name="Riley R."/>
            <person name="Ohm R."/>
            <person name="Sun H."/>
            <person name="Tunlid A."/>
            <person name="Henrissat B."/>
            <person name="Grigoriev I.V."/>
            <person name="Hibbett D.S."/>
            <person name="Martin F."/>
        </authorList>
    </citation>
    <scope>NUCLEOTIDE SEQUENCE [LARGE SCALE GENOMIC DNA]</scope>
    <source>
        <strain evidence="5 6">FD-317 M1</strain>
    </source>
</reference>
<evidence type="ECO:0000256" key="2">
    <source>
        <dbReference type="PROSITE-ProRule" id="PRU00192"/>
    </source>
</evidence>
<protein>
    <recommendedName>
        <fullName evidence="4">SH3 domain-containing protein</fullName>
    </recommendedName>
</protein>
<keyword evidence="1 2" id="KW-0728">SH3 domain</keyword>
<dbReference type="Gene3D" id="2.30.30.40">
    <property type="entry name" value="SH3 Domains"/>
    <property type="match status" value="1"/>
</dbReference>
<dbReference type="EMBL" id="KN834800">
    <property type="protein sequence ID" value="KIK56128.1"/>
    <property type="molecule type" value="Genomic_DNA"/>
</dbReference>
<dbReference type="AlphaFoldDB" id="A0A0D0CLT6"/>
<feature type="region of interest" description="Disordered" evidence="3">
    <location>
        <begin position="88"/>
        <end position="116"/>
    </location>
</feature>